<organism evidence="1">
    <name type="scientific">Sesamum latifolium</name>
    <dbReference type="NCBI Taxonomy" id="2727402"/>
    <lineage>
        <taxon>Eukaryota</taxon>
        <taxon>Viridiplantae</taxon>
        <taxon>Streptophyta</taxon>
        <taxon>Embryophyta</taxon>
        <taxon>Tracheophyta</taxon>
        <taxon>Spermatophyta</taxon>
        <taxon>Magnoliopsida</taxon>
        <taxon>eudicotyledons</taxon>
        <taxon>Gunneridae</taxon>
        <taxon>Pentapetalae</taxon>
        <taxon>asterids</taxon>
        <taxon>lamiids</taxon>
        <taxon>Lamiales</taxon>
        <taxon>Pedaliaceae</taxon>
        <taxon>Sesamum</taxon>
    </lineage>
</organism>
<evidence type="ECO:0000313" key="1">
    <source>
        <dbReference type="EMBL" id="KAL0453721.1"/>
    </source>
</evidence>
<sequence length="60" mass="6800">MLGVRLVASHDKYLGLLAVAGRSLSEFFYGIRDRVWSKINDWNEKMLSQVGKGIFTKAIL</sequence>
<reference evidence="1" key="2">
    <citation type="journal article" date="2024" name="Plant">
        <title>Genomic evolution and insights into agronomic trait innovations of Sesamum species.</title>
        <authorList>
            <person name="Miao H."/>
            <person name="Wang L."/>
            <person name="Qu L."/>
            <person name="Liu H."/>
            <person name="Sun Y."/>
            <person name="Le M."/>
            <person name="Wang Q."/>
            <person name="Wei S."/>
            <person name="Zheng Y."/>
            <person name="Lin W."/>
            <person name="Duan Y."/>
            <person name="Cao H."/>
            <person name="Xiong S."/>
            <person name="Wang X."/>
            <person name="Wei L."/>
            <person name="Li C."/>
            <person name="Ma Q."/>
            <person name="Ju M."/>
            <person name="Zhao R."/>
            <person name="Li G."/>
            <person name="Mu C."/>
            <person name="Tian Q."/>
            <person name="Mei H."/>
            <person name="Zhang T."/>
            <person name="Gao T."/>
            <person name="Zhang H."/>
        </authorList>
    </citation>
    <scope>NUCLEOTIDE SEQUENCE</scope>
    <source>
        <strain evidence="1">KEN1</strain>
    </source>
</reference>
<dbReference type="EMBL" id="JACGWN010000004">
    <property type="protein sequence ID" value="KAL0453721.1"/>
    <property type="molecule type" value="Genomic_DNA"/>
</dbReference>
<proteinExistence type="predicted"/>
<accession>A0AAW2XLH7</accession>
<dbReference type="AlphaFoldDB" id="A0AAW2XLH7"/>
<gene>
    <name evidence="1" type="ORF">Slati_1350200</name>
</gene>
<name>A0AAW2XLH7_9LAMI</name>
<protein>
    <submittedName>
        <fullName evidence="1">Uncharacterized protein</fullName>
    </submittedName>
</protein>
<reference evidence="1" key="1">
    <citation type="submission" date="2020-06" db="EMBL/GenBank/DDBJ databases">
        <authorList>
            <person name="Li T."/>
            <person name="Hu X."/>
            <person name="Zhang T."/>
            <person name="Song X."/>
            <person name="Zhang H."/>
            <person name="Dai N."/>
            <person name="Sheng W."/>
            <person name="Hou X."/>
            <person name="Wei L."/>
        </authorList>
    </citation>
    <scope>NUCLEOTIDE SEQUENCE</scope>
    <source>
        <strain evidence="1">KEN1</strain>
        <tissue evidence="1">Leaf</tissue>
    </source>
</reference>
<comment type="caution">
    <text evidence="1">The sequence shown here is derived from an EMBL/GenBank/DDBJ whole genome shotgun (WGS) entry which is preliminary data.</text>
</comment>